<evidence type="ECO:0000259" key="12">
    <source>
        <dbReference type="PROSITE" id="PS51371"/>
    </source>
</evidence>
<dbReference type="PROSITE" id="PS51371">
    <property type="entry name" value="CBS"/>
    <property type="match status" value="2"/>
</dbReference>
<feature type="domain" description="CBS" evidence="12">
    <location>
        <begin position="201"/>
        <end position="262"/>
    </location>
</feature>
<comment type="caution">
    <text evidence="14">The sequence shown here is derived from an EMBL/GenBank/DDBJ whole genome shotgun (WGS) entry which is preliminary data.</text>
</comment>
<dbReference type="InterPro" id="IPR005170">
    <property type="entry name" value="Transptr-assoc_dom"/>
</dbReference>
<dbReference type="InterPro" id="IPR036318">
    <property type="entry name" value="FAD-bd_PCMH-like_sf"/>
</dbReference>
<dbReference type="InterPro" id="IPR002550">
    <property type="entry name" value="CNNM"/>
</dbReference>
<feature type="signal peptide" evidence="11">
    <location>
        <begin position="1"/>
        <end position="21"/>
    </location>
</feature>
<keyword evidence="4" id="KW-0677">Repeat</keyword>
<evidence type="ECO:0000259" key="13">
    <source>
        <dbReference type="PROSITE" id="PS51846"/>
    </source>
</evidence>
<dbReference type="InterPro" id="IPR000644">
    <property type="entry name" value="CBS_dom"/>
</dbReference>
<dbReference type="Pfam" id="PF01595">
    <property type="entry name" value="CNNM"/>
    <property type="match status" value="1"/>
</dbReference>
<feature type="chain" id="PRO_5045332722" evidence="11">
    <location>
        <begin position="22"/>
        <end position="412"/>
    </location>
</feature>
<evidence type="ECO:0000313" key="14">
    <source>
        <dbReference type="EMBL" id="MDZ5474009.1"/>
    </source>
</evidence>
<protein>
    <submittedName>
        <fullName evidence="14">CNNM domain-containing protein</fullName>
    </submittedName>
</protein>
<evidence type="ECO:0000256" key="4">
    <source>
        <dbReference type="ARBA" id="ARBA00022737"/>
    </source>
</evidence>
<organism evidence="14 15">
    <name type="scientific">Robertmurraya mangrovi</name>
    <dbReference type="NCBI Taxonomy" id="3098077"/>
    <lineage>
        <taxon>Bacteria</taxon>
        <taxon>Bacillati</taxon>
        <taxon>Bacillota</taxon>
        <taxon>Bacilli</taxon>
        <taxon>Bacillales</taxon>
        <taxon>Bacillaceae</taxon>
        <taxon>Robertmurraya</taxon>
    </lineage>
</organism>
<keyword evidence="5 9" id="KW-1133">Transmembrane helix</keyword>
<evidence type="ECO:0000256" key="2">
    <source>
        <dbReference type="ARBA" id="ARBA00006337"/>
    </source>
</evidence>
<evidence type="ECO:0000256" key="8">
    <source>
        <dbReference type="PROSITE-ProRule" id="PRU00703"/>
    </source>
</evidence>
<evidence type="ECO:0000256" key="7">
    <source>
        <dbReference type="ARBA" id="ARBA00023136"/>
    </source>
</evidence>
<dbReference type="SUPFAM" id="SSF56176">
    <property type="entry name" value="FAD-binding/transporter-associated domain-like"/>
    <property type="match status" value="1"/>
</dbReference>
<proteinExistence type="inferred from homology"/>
<evidence type="ECO:0000256" key="10">
    <source>
        <dbReference type="SAM" id="Phobius"/>
    </source>
</evidence>
<comment type="similarity">
    <text evidence="2">Belongs to the UPF0053 family.</text>
</comment>
<evidence type="ECO:0000256" key="3">
    <source>
        <dbReference type="ARBA" id="ARBA00022692"/>
    </source>
</evidence>
<dbReference type="EMBL" id="JAXOFX010000018">
    <property type="protein sequence ID" value="MDZ5474009.1"/>
    <property type="molecule type" value="Genomic_DNA"/>
</dbReference>
<dbReference type="InterPro" id="IPR044751">
    <property type="entry name" value="Ion_transp-like_CBS"/>
</dbReference>
<dbReference type="PANTHER" id="PTHR22777">
    <property type="entry name" value="HEMOLYSIN-RELATED"/>
    <property type="match status" value="1"/>
</dbReference>
<dbReference type="Gene3D" id="3.10.580.10">
    <property type="entry name" value="CBS-domain"/>
    <property type="match status" value="1"/>
</dbReference>
<comment type="subcellular location">
    <subcellularLocation>
        <location evidence="1">Membrane</location>
        <topology evidence="1">Multi-pass membrane protein</topology>
    </subcellularLocation>
</comment>
<feature type="transmembrane region" description="Helical" evidence="10">
    <location>
        <begin position="114"/>
        <end position="136"/>
    </location>
</feature>
<dbReference type="CDD" id="cd04590">
    <property type="entry name" value="CBS_pair_CorC_HlyC_assoc"/>
    <property type="match status" value="1"/>
</dbReference>
<dbReference type="SUPFAM" id="SSF54631">
    <property type="entry name" value="CBS-domain pair"/>
    <property type="match status" value="1"/>
</dbReference>
<keyword evidence="15" id="KW-1185">Reference proteome</keyword>
<evidence type="ECO:0000256" key="6">
    <source>
        <dbReference type="ARBA" id="ARBA00023122"/>
    </source>
</evidence>
<evidence type="ECO:0000313" key="15">
    <source>
        <dbReference type="Proteomes" id="UP001290455"/>
    </source>
</evidence>
<dbReference type="InterPro" id="IPR046342">
    <property type="entry name" value="CBS_dom_sf"/>
</dbReference>
<dbReference type="RefSeq" id="WP_322448300.1">
    <property type="nucleotide sequence ID" value="NZ_JAXOFX010000018.1"/>
</dbReference>
<dbReference type="Proteomes" id="UP001290455">
    <property type="component" value="Unassembled WGS sequence"/>
</dbReference>
<evidence type="ECO:0000256" key="5">
    <source>
        <dbReference type="ARBA" id="ARBA00022989"/>
    </source>
</evidence>
<evidence type="ECO:0000256" key="1">
    <source>
        <dbReference type="ARBA" id="ARBA00004141"/>
    </source>
</evidence>
<gene>
    <name evidence="14" type="ORF">SM124_20005</name>
</gene>
<dbReference type="Pfam" id="PF00571">
    <property type="entry name" value="CBS"/>
    <property type="match status" value="2"/>
</dbReference>
<accession>A0ABU5J3M9</accession>
<dbReference type="PROSITE" id="PS51846">
    <property type="entry name" value="CNNM"/>
    <property type="match status" value="1"/>
</dbReference>
<keyword evidence="3 9" id="KW-0812">Transmembrane</keyword>
<keyword evidence="7 9" id="KW-0472">Membrane</keyword>
<name>A0ABU5J3M9_9BACI</name>
<feature type="domain" description="CBS" evidence="12">
    <location>
        <begin position="263"/>
        <end position="321"/>
    </location>
</feature>
<dbReference type="SMART" id="SM01091">
    <property type="entry name" value="CorC_HlyC"/>
    <property type="match status" value="1"/>
</dbReference>
<dbReference type="PANTHER" id="PTHR22777:SF17">
    <property type="entry name" value="UPF0053 PROTEIN SLL0260"/>
    <property type="match status" value="1"/>
</dbReference>
<sequence length="412" mass="47048">MFIAILFFLFMSFFLSGSETALTAVNKMKIKTRAENDDVRSQRLLDLVSKPDEFITAILIGNNIANIMLPTLVTIIALSYGINVGIATAVLTVVLIIFAEVLPKSIAATFSEKIAYMVFPVIRALMFLLKPFTFLLSKFTRAIIKIISKGHEEETSFSKEELMTMVDIAASEGTFRNEETRRIKGVIDFHELDVRDALKTPRTDIVGVPVESSYEEVRDIILANNYSRYPVYKDNMDNIVGVFHSKQLLSWSLDLSKNLSDFMDKKPLFIFEFHAIDKVFKLMLKERKHIAIVLDEYGGNRGIITHEDIIEAMIGQDIKDETDENEEILIYELTDSQIICNGKLALRRLNEVFKVKIPEEEDVLSGFLLKEFGHFPKEGDTLEYHHLHFEIKKIESNKILQVEIKKKVAPVD</sequence>
<feature type="domain" description="CNNM transmembrane" evidence="13">
    <location>
        <begin position="1"/>
        <end position="179"/>
    </location>
</feature>
<evidence type="ECO:0000256" key="9">
    <source>
        <dbReference type="PROSITE-ProRule" id="PRU01193"/>
    </source>
</evidence>
<evidence type="ECO:0000256" key="11">
    <source>
        <dbReference type="SAM" id="SignalP"/>
    </source>
</evidence>
<keyword evidence="6 8" id="KW-0129">CBS domain</keyword>
<dbReference type="InterPro" id="IPR016169">
    <property type="entry name" value="FAD-bd_PCMH_sub2"/>
</dbReference>
<dbReference type="Pfam" id="PF03471">
    <property type="entry name" value="CorC_HlyC"/>
    <property type="match status" value="1"/>
</dbReference>
<reference evidence="14 15" key="1">
    <citation type="submission" date="2023-11" db="EMBL/GenBank/DDBJ databases">
        <title>Bacillus jintuensis, isolated from a mudflat on the Beibu Gulf coast.</title>
        <authorList>
            <person name="Li M."/>
        </authorList>
    </citation>
    <scope>NUCLEOTIDE SEQUENCE [LARGE SCALE GENOMIC DNA]</scope>
    <source>
        <strain evidence="14 15">31A1R</strain>
    </source>
</reference>
<feature type="transmembrane region" description="Helical" evidence="10">
    <location>
        <begin position="84"/>
        <end position="102"/>
    </location>
</feature>
<dbReference type="Gene3D" id="3.30.465.10">
    <property type="match status" value="1"/>
</dbReference>
<keyword evidence="11" id="KW-0732">Signal</keyword>